<reference evidence="2" key="1">
    <citation type="submission" date="2021-10" db="EMBL/GenBank/DDBJ databases">
        <title>Tropical sea cucumber genome reveals ecological adaptation and Cuvierian tubules defense mechanism.</title>
        <authorList>
            <person name="Chen T."/>
        </authorList>
    </citation>
    <scope>NUCLEOTIDE SEQUENCE</scope>
    <source>
        <strain evidence="2">Nanhai2018</strain>
        <tissue evidence="2">Muscle</tissue>
    </source>
</reference>
<comment type="caution">
    <text evidence="2">The sequence shown here is derived from an EMBL/GenBank/DDBJ whole genome shotgun (WGS) entry which is preliminary data.</text>
</comment>
<evidence type="ECO:0000256" key="1">
    <source>
        <dbReference type="SAM" id="MobiDB-lite"/>
    </source>
</evidence>
<proteinExistence type="predicted"/>
<feature type="compositionally biased region" description="Polar residues" evidence="1">
    <location>
        <begin position="80"/>
        <end position="92"/>
    </location>
</feature>
<name>A0A9Q1CGF3_HOLLE</name>
<feature type="compositionally biased region" description="Polar residues" evidence="1">
    <location>
        <begin position="62"/>
        <end position="71"/>
    </location>
</feature>
<gene>
    <name evidence="2" type="ORF">HOLleu_07230</name>
</gene>
<protein>
    <submittedName>
        <fullName evidence="2">Uncharacterized protein</fullName>
    </submittedName>
</protein>
<dbReference type="EMBL" id="JAIZAY010000003">
    <property type="protein sequence ID" value="KAJ8044470.1"/>
    <property type="molecule type" value="Genomic_DNA"/>
</dbReference>
<dbReference type="AlphaFoldDB" id="A0A9Q1CGF3"/>
<organism evidence="2 3">
    <name type="scientific">Holothuria leucospilota</name>
    <name type="common">Black long sea cucumber</name>
    <name type="synonym">Mertensiothuria leucospilota</name>
    <dbReference type="NCBI Taxonomy" id="206669"/>
    <lineage>
        <taxon>Eukaryota</taxon>
        <taxon>Metazoa</taxon>
        <taxon>Echinodermata</taxon>
        <taxon>Eleutherozoa</taxon>
        <taxon>Echinozoa</taxon>
        <taxon>Holothuroidea</taxon>
        <taxon>Aspidochirotacea</taxon>
        <taxon>Aspidochirotida</taxon>
        <taxon>Holothuriidae</taxon>
        <taxon>Holothuria</taxon>
    </lineage>
</organism>
<evidence type="ECO:0000313" key="3">
    <source>
        <dbReference type="Proteomes" id="UP001152320"/>
    </source>
</evidence>
<dbReference type="Proteomes" id="UP001152320">
    <property type="component" value="Chromosome 3"/>
</dbReference>
<evidence type="ECO:0000313" key="2">
    <source>
        <dbReference type="EMBL" id="KAJ8044470.1"/>
    </source>
</evidence>
<feature type="region of interest" description="Disordered" evidence="1">
    <location>
        <begin position="28"/>
        <end position="121"/>
    </location>
</feature>
<feature type="compositionally biased region" description="Polar residues" evidence="1">
    <location>
        <begin position="41"/>
        <end position="55"/>
    </location>
</feature>
<sequence length="166" mass="19024">MTPSFGHSIQLQNIYFLRAEKRTWPDGKTITHSREAKELKPNSTLTNETIENNTAPEERQPQRNSKQNSAWNRAGAKRTLSPTETPPSQTRPRTVLPKSHNHQDTKTKTPTHMQTSRRGPPATFTAMYNIYTMYTHQNQTKTNFPTRSNEPCYAFSKAKVIFLSSC</sequence>
<feature type="compositionally biased region" description="Polar residues" evidence="1">
    <location>
        <begin position="108"/>
        <end position="117"/>
    </location>
</feature>
<keyword evidence="3" id="KW-1185">Reference proteome</keyword>
<accession>A0A9Q1CGF3</accession>